<dbReference type="AlphaFoldDB" id="A0A0E2YYW2"/>
<dbReference type="EMBL" id="JPGN01000083">
    <property type="protein sequence ID" value="KFI18379.1"/>
    <property type="molecule type" value="Genomic_DNA"/>
</dbReference>
<dbReference type="HOGENOM" id="CLU_2317393_0_0_6"/>
<evidence type="ECO:0000313" key="1">
    <source>
        <dbReference type="EMBL" id="KFI18379.1"/>
    </source>
</evidence>
<reference evidence="1 2" key="1">
    <citation type="submission" date="2014-07" db="EMBL/GenBank/DDBJ databases">
        <title>Comparative analysis of Nitrosococcus oceani genome inventories of strains from Pacific and Atlantic gyres.</title>
        <authorList>
            <person name="Lim C.K."/>
            <person name="Wang L."/>
            <person name="Sayavedra-Soto L.A."/>
            <person name="Klotz M.G."/>
        </authorList>
    </citation>
    <scope>NUCLEOTIDE SEQUENCE [LARGE SCALE GENOMIC DNA]</scope>
    <source>
        <strain evidence="1 2">C-27</strain>
    </source>
</reference>
<sequence length="99" mass="10630">MLDGLQTQPFTAGFHLAIPQGIFAGLRVAVGGRAHKSGGVLQVVPADLLVATGRFKQPAPRCSFNFNTKQRRVHASSASYLPAPLGRREAGSLRVMKYL</sequence>
<proteinExistence type="predicted"/>
<organism evidence="1 2">
    <name type="scientific">Nitrosococcus oceani C-27</name>
    <dbReference type="NCBI Taxonomy" id="314279"/>
    <lineage>
        <taxon>Bacteria</taxon>
        <taxon>Pseudomonadati</taxon>
        <taxon>Pseudomonadota</taxon>
        <taxon>Gammaproteobacteria</taxon>
        <taxon>Chromatiales</taxon>
        <taxon>Chromatiaceae</taxon>
        <taxon>Nitrosococcus</taxon>
    </lineage>
</organism>
<evidence type="ECO:0000313" key="2">
    <source>
        <dbReference type="Proteomes" id="UP000028839"/>
    </source>
</evidence>
<comment type="caution">
    <text evidence="1">The sequence shown here is derived from an EMBL/GenBank/DDBJ whole genome shotgun (WGS) entry which is preliminary data.</text>
</comment>
<name>A0A0E2YYW2_9GAMM</name>
<protein>
    <submittedName>
        <fullName evidence="1">Uncharacterized protein</fullName>
    </submittedName>
</protein>
<dbReference type="Proteomes" id="UP000028839">
    <property type="component" value="Unassembled WGS sequence"/>
</dbReference>
<gene>
    <name evidence="1" type="ORF">IB75_14670</name>
</gene>
<accession>A0A0E2YYW2</accession>